<keyword evidence="3" id="KW-1185">Reference proteome</keyword>
<dbReference type="AlphaFoldDB" id="A0AAD9PMD6"/>
<dbReference type="RefSeq" id="XP_067804382.1">
    <property type="nucleotide sequence ID" value="XM_067945591.1"/>
</dbReference>
<evidence type="ECO:0000313" key="2">
    <source>
        <dbReference type="EMBL" id="KAK2197540.1"/>
    </source>
</evidence>
<dbReference type="Proteomes" id="UP001214638">
    <property type="component" value="Unassembled WGS sequence"/>
</dbReference>
<dbReference type="KEGG" id="bdw:94334840"/>
<evidence type="ECO:0000256" key="1">
    <source>
        <dbReference type="SAM" id="SignalP"/>
    </source>
</evidence>
<gene>
    <name evidence="2" type="ORF">BdWA1_000542</name>
</gene>
<comment type="caution">
    <text evidence="2">The sequence shown here is derived from an EMBL/GenBank/DDBJ whole genome shotgun (WGS) entry which is preliminary data.</text>
</comment>
<feature type="chain" id="PRO_5041998374" evidence="1">
    <location>
        <begin position="18"/>
        <end position="512"/>
    </location>
</feature>
<dbReference type="GeneID" id="94334840"/>
<evidence type="ECO:0000313" key="3">
    <source>
        <dbReference type="Proteomes" id="UP001214638"/>
    </source>
</evidence>
<sequence>MNTSVLLALATVTGTRAFKVDFSKHHKSLDALVRNVKWYLHYIHCILCSFNMPPPGSKFAEKVADFDTDPIGNSPWDYEMSVVDSYKKEQNASLSFLRDQWAYMDHDADPYQPAGVIEGGPENYKGKGLKLEGGIDRPRSQQMPYYQDHGVWWRQRDRMGTVSFTIHPDANQDFLLDDTDLDLERKQWGSWSRPNSVYMPTLDSVWRSQIKSQNVQDLSYPWIFPWELFQWVPPHTPKPVWNIPEPDPDLVLAACGFFGGHLPIEPDLIETAMEHQKTLLKEWDRLDKLYLETEDKAVLERIEAIKNALFSPPKYSDTDDPMLKVATEAAMIRAREMLQVQAENIATDPQVIEYHLSRIHGLGFQGGGTSRHTGPQKTVALCLINYHPISTTFKEYTTVEEMAELYHTLITESLREGRVHTNTEIVPDKDIREYVMRKYRRKFPAIQAEYRPIWAHLKYGPEFGDAIPESEMLDKKALGNFGRIIKTTRESPNPQYNFARDYDELKATSAKQ</sequence>
<protein>
    <submittedName>
        <fullName evidence="2">Uncharacterized protein</fullName>
    </submittedName>
</protein>
<organism evidence="2 3">
    <name type="scientific">Babesia duncani</name>
    <dbReference type="NCBI Taxonomy" id="323732"/>
    <lineage>
        <taxon>Eukaryota</taxon>
        <taxon>Sar</taxon>
        <taxon>Alveolata</taxon>
        <taxon>Apicomplexa</taxon>
        <taxon>Aconoidasida</taxon>
        <taxon>Piroplasmida</taxon>
        <taxon>Babesiidae</taxon>
        <taxon>Babesia</taxon>
    </lineage>
</organism>
<keyword evidence="1" id="KW-0732">Signal</keyword>
<reference evidence="2" key="1">
    <citation type="journal article" date="2023" name="Nat. Microbiol.">
        <title>Babesia duncani multi-omics identifies virulence factors and drug targets.</title>
        <authorList>
            <person name="Singh P."/>
            <person name="Lonardi S."/>
            <person name="Liang Q."/>
            <person name="Vydyam P."/>
            <person name="Khabirova E."/>
            <person name="Fang T."/>
            <person name="Gihaz S."/>
            <person name="Thekkiniath J."/>
            <person name="Munshi M."/>
            <person name="Abel S."/>
            <person name="Ciampossin L."/>
            <person name="Batugedara G."/>
            <person name="Gupta M."/>
            <person name="Lu X.M."/>
            <person name="Lenz T."/>
            <person name="Chakravarty S."/>
            <person name="Cornillot E."/>
            <person name="Hu Y."/>
            <person name="Ma W."/>
            <person name="Gonzalez L.M."/>
            <person name="Sanchez S."/>
            <person name="Estrada K."/>
            <person name="Sanchez-Flores A."/>
            <person name="Montero E."/>
            <person name="Harb O.S."/>
            <person name="Le Roch K.G."/>
            <person name="Mamoun C.B."/>
        </authorList>
    </citation>
    <scope>NUCLEOTIDE SEQUENCE</scope>
    <source>
        <strain evidence="2">WA1</strain>
    </source>
</reference>
<feature type="signal peptide" evidence="1">
    <location>
        <begin position="1"/>
        <end position="17"/>
    </location>
</feature>
<proteinExistence type="predicted"/>
<accession>A0AAD9PMD6</accession>
<name>A0AAD9PMD6_9APIC</name>
<dbReference type="EMBL" id="JALLKP010000001">
    <property type="protein sequence ID" value="KAK2197540.1"/>
    <property type="molecule type" value="Genomic_DNA"/>
</dbReference>